<accession>A0AAD4MUS2</accession>
<reference evidence="2" key="1">
    <citation type="submission" date="2022-01" db="EMBL/GenBank/DDBJ databases">
        <title>Genome Sequence Resource for Two Populations of Ditylenchus destructor, the Migratory Endoparasitic Phytonematode.</title>
        <authorList>
            <person name="Zhang H."/>
            <person name="Lin R."/>
            <person name="Xie B."/>
        </authorList>
    </citation>
    <scope>NUCLEOTIDE SEQUENCE</scope>
    <source>
        <strain evidence="2">BazhouSP</strain>
    </source>
</reference>
<dbReference type="Proteomes" id="UP001201812">
    <property type="component" value="Unassembled WGS sequence"/>
</dbReference>
<comment type="caution">
    <text evidence="2">The sequence shown here is derived from an EMBL/GenBank/DDBJ whole genome shotgun (WGS) entry which is preliminary data.</text>
</comment>
<dbReference type="AlphaFoldDB" id="A0AAD4MUS2"/>
<evidence type="ECO:0000256" key="1">
    <source>
        <dbReference type="SAM" id="SignalP"/>
    </source>
</evidence>
<gene>
    <name evidence="2" type="ORF">DdX_12625</name>
</gene>
<proteinExistence type="predicted"/>
<organism evidence="2 3">
    <name type="scientific">Ditylenchus destructor</name>
    <dbReference type="NCBI Taxonomy" id="166010"/>
    <lineage>
        <taxon>Eukaryota</taxon>
        <taxon>Metazoa</taxon>
        <taxon>Ecdysozoa</taxon>
        <taxon>Nematoda</taxon>
        <taxon>Chromadorea</taxon>
        <taxon>Rhabditida</taxon>
        <taxon>Tylenchina</taxon>
        <taxon>Tylenchomorpha</taxon>
        <taxon>Sphaerularioidea</taxon>
        <taxon>Anguinidae</taxon>
        <taxon>Anguininae</taxon>
        <taxon>Ditylenchus</taxon>
    </lineage>
</organism>
<dbReference type="EMBL" id="JAKKPZ010000043">
    <property type="protein sequence ID" value="KAI1707036.1"/>
    <property type="molecule type" value="Genomic_DNA"/>
</dbReference>
<sequence>MIPAIVFVVVFCVLESSSLEVKKVTMHGFVLNAKDNKPAADAILKFQYWSHGSIHLWHDVRQVSAKSFYEPKASFNPIYGWFTFDADVGSDLPASAKGVRVVPDPENAEVVFKDVVIHFNQ</sequence>
<protein>
    <submittedName>
        <fullName evidence="2">Uncharacterized protein</fullName>
    </submittedName>
</protein>
<evidence type="ECO:0000313" key="2">
    <source>
        <dbReference type="EMBL" id="KAI1707036.1"/>
    </source>
</evidence>
<keyword evidence="1" id="KW-0732">Signal</keyword>
<feature type="signal peptide" evidence="1">
    <location>
        <begin position="1"/>
        <end position="18"/>
    </location>
</feature>
<evidence type="ECO:0000313" key="3">
    <source>
        <dbReference type="Proteomes" id="UP001201812"/>
    </source>
</evidence>
<name>A0AAD4MUS2_9BILA</name>
<feature type="chain" id="PRO_5041931589" evidence="1">
    <location>
        <begin position="19"/>
        <end position="121"/>
    </location>
</feature>
<keyword evidence="3" id="KW-1185">Reference proteome</keyword>